<dbReference type="InterPro" id="IPR045851">
    <property type="entry name" value="AMP-bd_C_sf"/>
</dbReference>
<dbReference type="PANTHER" id="PTHR43767:SF1">
    <property type="entry name" value="NONRIBOSOMAL PEPTIDE SYNTHASE PES1 (EUROFUNG)-RELATED"/>
    <property type="match status" value="1"/>
</dbReference>
<dbReference type="PROSITE" id="PS00455">
    <property type="entry name" value="AMP_BINDING"/>
    <property type="match status" value="1"/>
</dbReference>
<feature type="domain" description="AMP-dependent synthetase/ligase" evidence="1">
    <location>
        <begin position="64"/>
        <end position="403"/>
    </location>
</feature>
<comment type="caution">
    <text evidence="3">The sequence shown here is derived from an EMBL/GenBank/DDBJ whole genome shotgun (WGS) entry which is preliminary data.</text>
</comment>
<dbReference type="Gene3D" id="3.30.300.30">
    <property type="match status" value="1"/>
</dbReference>
<dbReference type="InterPro" id="IPR000873">
    <property type="entry name" value="AMP-dep_synth/lig_dom"/>
</dbReference>
<dbReference type="RefSeq" id="WP_344729224.1">
    <property type="nucleotide sequence ID" value="NZ_BAAAUS010000059.1"/>
</dbReference>
<dbReference type="InterPro" id="IPR020845">
    <property type="entry name" value="AMP-binding_CS"/>
</dbReference>
<dbReference type="Gene3D" id="3.40.50.12780">
    <property type="entry name" value="N-terminal domain of ligase-like"/>
    <property type="match status" value="1"/>
</dbReference>
<dbReference type="PANTHER" id="PTHR43767">
    <property type="entry name" value="LONG-CHAIN-FATTY-ACID--COA LIGASE"/>
    <property type="match status" value="1"/>
</dbReference>
<dbReference type="Pfam" id="PF13193">
    <property type="entry name" value="AMP-binding_C"/>
    <property type="match status" value="1"/>
</dbReference>
<keyword evidence="4" id="KW-1185">Reference proteome</keyword>
<evidence type="ECO:0000313" key="3">
    <source>
        <dbReference type="EMBL" id="MFD1517070.1"/>
    </source>
</evidence>
<organism evidence="3 4">
    <name type="scientific">Pseudonocardia yunnanensis</name>
    <dbReference type="NCBI Taxonomy" id="58107"/>
    <lineage>
        <taxon>Bacteria</taxon>
        <taxon>Bacillati</taxon>
        <taxon>Actinomycetota</taxon>
        <taxon>Actinomycetes</taxon>
        <taxon>Pseudonocardiales</taxon>
        <taxon>Pseudonocardiaceae</taxon>
        <taxon>Pseudonocardia</taxon>
    </lineage>
</organism>
<feature type="domain" description="AMP-binding enzyme C-terminal" evidence="2">
    <location>
        <begin position="453"/>
        <end position="527"/>
    </location>
</feature>
<dbReference type="CDD" id="cd04433">
    <property type="entry name" value="AFD_class_I"/>
    <property type="match status" value="1"/>
</dbReference>
<dbReference type="InterPro" id="IPR025110">
    <property type="entry name" value="AMP-bd_C"/>
</dbReference>
<sequence length="538" mass="56746">MIDVLTRVLATVQAGAEEAVGSGRAIVALTRSGVVRPIRPDRLLGMGLGLVRYGFSITAIYEMGAARHPDRTAIIDEDGSLTYGDLHRRTDAMARGFAATGVGPGVRVGVLCRNHRGAVEAQVAVGKLGADVVLLNTGLSAGQLRDVATEQKLHTVVADTEFGAALAGLPEDCSVVHDLTELDGSGPLPLRPPAGRTIVLTSGTTGTPKGARRPPPRSLAPAAAILSTIPLRAAEPVLIAAPLLHTWGFAALQLAALHGAPVVLRRKFDPVGFLHAAEEQRCDAVFAVPVMLKRVLELPAAELDAAWSTHRPRIVAVSGSALPADLATTFLDRFGDVLYNLYGSTEVSWVSIASPADLRAAPGTAGRAPAGTQLVVLDEDGQPVPVGTEGRIFVRNDMPFEGYTREGSDVERSGGLLGTGDIGRLDQHGRLHLTGRADDMIVSGGENVHPGPVEDLLAARPEVREAAVTGVTDEQYGQRLAAYLVLEPGSSVDPDDVRGWVRAELSRFSVPRDVEFVDELPRNATGKVVHRELGTDRS</sequence>
<dbReference type="SUPFAM" id="SSF56801">
    <property type="entry name" value="Acetyl-CoA synthetase-like"/>
    <property type="match status" value="1"/>
</dbReference>
<dbReference type="InterPro" id="IPR042099">
    <property type="entry name" value="ANL_N_sf"/>
</dbReference>
<dbReference type="EMBL" id="JBHUCO010000006">
    <property type="protein sequence ID" value="MFD1517070.1"/>
    <property type="molecule type" value="Genomic_DNA"/>
</dbReference>
<reference evidence="4" key="1">
    <citation type="journal article" date="2019" name="Int. J. Syst. Evol. Microbiol.">
        <title>The Global Catalogue of Microorganisms (GCM) 10K type strain sequencing project: providing services to taxonomists for standard genome sequencing and annotation.</title>
        <authorList>
            <consortium name="The Broad Institute Genomics Platform"/>
            <consortium name="The Broad Institute Genome Sequencing Center for Infectious Disease"/>
            <person name="Wu L."/>
            <person name="Ma J."/>
        </authorList>
    </citation>
    <scope>NUCLEOTIDE SEQUENCE [LARGE SCALE GENOMIC DNA]</scope>
    <source>
        <strain evidence="4">CCM 7043</strain>
    </source>
</reference>
<evidence type="ECO:0000259" key="1">
    <source>
        <dbReference type="Pfam" id="PF00501"/>
    </source>
</evidence>
<evidence type="ECO:0000313" key="4">
    <source>
        <dbReference type="Proteomes" id="UP001597114"/>
    </source>
</evidence>
<dbReference type="Proteomes" id="UP001597114">
    <property type="component" value="Unassembled WGS sequence"/>
</dbReference>
<name>A0ABW4EST9_9PSEU</name>
<gene>
    <name evidence="3" type="ORF">ACFSJD_06220</name>
</gene>
<dbReference type="InterPro" id="IPR050237">
    <property type="entry name" value="ATP-dep_AMP-bd_enzyme"/>
</dbReference>
<proteinExistence type="predicted"/>
<dbReference type="Pfam" id="PF00501">
    <property type="entry name" value="AMP-binding"/>
    <property type="match status" value="1"/>
</dbReference>
<evidence type="ECO:0000259" key="2">
    <source>
        <dbReference type="Pfam" id="PF13193"/>
    </source>
</evidence>
<protein>
    <submittedName>
        <fullName evidence="3">AMP-binding protein</fullName>
    </submittedName>
</protein>
<accession>A0ABW4EST9</accession>